<feature type="domain" description="Phosphotyrosine protein phosphatase I" evidence="1">
    <location>
        <begin position="1"/>
        <end position="111"/>
    </location>
</feature>
<evidence type="ECO:0000313" key="2">
    <source>
        <dbReference type="EMBL" id="VTR46115.1"/>
    </source>
</evidence>
<accession>A0A4U9VGG8</accession>
<dbReference type="Gene3D" id="3.40.50.2300">
    <property type="match status" value="2"/>
</dbReference>
<dbReference type="InterPro" id="IPR023485">
    <property type="entry name" value="Ptyr_pPase"/>
</dbReference>
<gene>
    <name evidence="2" type="ORF">NCTC12965_05330</name>
</gene>
<name>A0A4U9VGG8_SERFO</name>
<sequence length="150" mass="17399">MNVLFVCSRNQWRSPTAERIWHRTPGLTARSAGTSRNAIKTVTPELLHWADMIFVMEQKHKNRLVAEYRRLLEHKPLHVLDIPDDYQYMDPELIHAARAIYRAVPGAFHQKIDLRSQPRGAACGPPTTKRADLCLWWRSFSISDHDIDSD</sequence>
<dbReference type="AlphaFoldDB" id="A0A4U9VGG8"/>
<protein>
    <recommendedName>
        <fullName evidence="1">Phosphotyrosine protein phosphatase I domain-containing protein</fullName>
    </recommendedName>
</protein>
<reference evidence="2" key="1">
    <citation type="submission" date="2019-05" db="EMBL/GenBank/DDBJ databases">
        <authorList>
            <consortium name="Pathogen Informatics"/>
        </authorList>
    </citation>
    <scope>NUCLEOTIDE SEQUENCE [LARGE SCALE GENOMIC DNA]</scope>
    <source>
        <strain evidence="2">NCTC12965</strain>
    </source>
</reference>
<organism evidence="2">
    <name type="scientific">Serratia fonticola</name>
    <dbReference type="NCBI Taxonomy" id="47917"/>
    <lineage>
        <taxon>Bacteria</taxon>
        <taxon>Pseudomonadati</taxon>
        <taxon>Pseudomonadota</taxon>
        <taxon>Gammaproteobacteria</taxon>
        <taxon>Enterobacterales</taxon>
        <taxon>Yersiniaceae</taxon>
        <taxon>Serratia</taxon>
    </lineage>
</organism>
<proteinExistence type="predicted"/>
<evidence type="ECO:0000259" key="1">
    <source>
        <dbReference type="SMART" id="SM00226"/>
    </source>
</evidence>
<dbReference type="SUPFAM" id="SSF52788">
    <property type="entry name" value="Phosphotyrosine protein phosphatases I"/>
    <property type="match status" value="1"/>
</dbReference>
<dbReference type="InterPro" id="IPR036196">
    <property type="entry name" value="Ptyr_pPase_sf"/>
</dbReference>
<dbReference type="EMBL" id="CABEEZ010000115">
    <property type="protein sequence ID" value="VTR46115.1"/>
    <property type="molecule type" value="Genomic_DNA"/>
</dbReference>
<dbReference type="SMART" id="SM00226">
    <property type="entry name" value="LMWPc"/>
    <property type="match status" value="1"/>
</dbReference>